<evidence type="ECO:0000313" key="2">
    <source>
        <dbReference type="Proteomes" id="UP001303222"/>
    </source>
</evidence>
<gene>
    <name evidence="1" type="ORF">QBC32DRAFT_224776</name>
</gene>
<protein>
    <submittedName>
        <fullName evidence="1">Uncharacterized protein</fullName>
    </submittedName>
</protein>
<proteinExistence type="predicted"/>
<evidence type="ECO:0000313" key="1">
    <source>
        <dbReference type="EMBL" id="KAK3947164.1"/>
    </source>
</evidence>
<accession>A0AAN6SB47</accession>
<comment type="caution">
    <text evidence="1">The sequence shown here is derived from an EMBL/GenBank/DDBJ whole genome shotgun (WGS) entry which is preliminary data.</text>
</comment>
<reference evidence="1" key="2">
    <citation type="submission" date="2023-06" db="EMBL/GenBank/DDBJ databases">
        <authorList>
            <consortium name="Lawrence Berkeley National Laboratory"/>
            <person name="Mondo S.J."/>
            <person name="Hensen N."/>
            <person name="Bonometti L."/>
            <person name="Westerberg I."/>
            <person name="Brannstrom I.O."/>
            <person name="Guillou S."/>
            <person name="Cros-Aarteil S."/>
            <person name="Calhoun S."/>
            <person name="Haridas S."/>
            <person name="Kuo A."/>
            <person name="Pangilinan J."/>
            <person name="Riley R."/>
            <person name="Labutti K."/>
            <person name="Andreopoulos B."/>
            <person name="Lipzen A."/>
            <person name="Chen C."/>
            <person name="Yanf M."/>
            <person name="Daum C."/>
            <person name="Ng V."/>
            <person name="Clum A."/>
            <person name="Steindorff A."/>
            <person name="Ohm R."/>
            <person name="Martin F."/>
            <person name="Silar P."/>
            <person name="Natvig D."/>
            <person name="Lalanne C."/>
            <person name="Gautier V."/>
            <person name="Ament-Velasquez S.L."/>
            <person name="Kruys A."/>
            <person name="Hutchinson M.I."/>
            <person name="Powell A.J."/>
            <person name="Barry K."/>
            <person name="Miller A.N."/>
            <person name="Grigoriev I.V."/>
            <person name="Debuchy R."/>
            <person name="Gladieux P."/>
            <person name="Thoren M.H."/>
            <person name="Johannesson H."/>
        </authorList>
    </citation>
    <scope>NUCLEOTIDE SEQUENCE</scope>
    <source>
        <strain evidence="1">CBS 626.80</strain>
    </source>
</reference>
<feature type="non-terminal residue" evidence="1">
    <location>
        <position position="1"/>
    </location>
</feature>
<sequence length="59" mass="6948">HNRACIVDRTKSLSCSECVRRKVSCDAFVDPNVRLDKEMEVSRYLEEEEEKLMWEIASL</sequence>
<reference evidence="1" key="1">
    <citation type="journal article" date="2023" name="Mol. Phylogenet. Evol.">
        <title>Genome-scale phylogeny and comparative genomics of the fungal order Sordariales.</title>
        <authorList>
            <person name="Hensen N."/>
            <person name="Bonometti L."/>
            <person name="Westerberg I."/>
            <person name="Brannstrom I.O."/>
            <person name="Guillou S."/>
            <person name="Cros-Aarteil S."/>
            <person name="Calhoun S."/>
            <person name="Haridas S."/>
            <person name="Kuo A."/>
            <person name="Mondo S."/>
            <person name="Pangilinan J."/>
            <person name="Riley R."/>
            <person name="LaButti K."/>
            <person name="Andreopoulos B."/>
            <person name="Lipzen A."/>
            <person name="Chen C."/>
            <person name="Yan M."/>
            <person name="Daum C."/>
            <person name="Ng V."/>
            <person name="Clum A."/>
            <person name="Steindorff A."/>
            <person name="Ohm R.A."/>
            <person name="Martin F."/>
            <person name="Silar P."/>
            <person name="Natvig D.O."/>
            <person name="Lalanne C."/>
            <person name="Gautier V."/>
            <person name="Ament-Velasquez S.L."/>
            <person name="Kruys A."/>
            <person name="Hutchinson M.I."/>
            <person name="Powell A.J."/>
            <person name="Barry K."/>
            <person name="Miller A.N."/>
            <person name="Grigoriev I.V."/>
            <person name="Debuchy R."/>
            <person name="Gladieux P."/>
            <person name="Hiltunen Thoren M."/>
            <person name="Johannesson H."/>
        </authorList>
    </citation>
    <scope>NUCLEOTIDE SEQUENCE</scope>
    <source>
        <strain evidence="1">CBS 626.80</strain>
    </source>
</reference>
<dbReference type="Proteomes" id="UP001303222">
    <property type="component" value="Unassembled WGS sequence"/>
</dbReference>
<dbReference type="EMBL" id="MU859398">
    <property type="protein sequence ID" value="KAK3947164.1"/>
    <property type="molecule type" value="Genomic_DNA"/>
</dbReference>
<name>A0AAN6SB47_9PEZI</name>
<organism evidence="1 2">
    <name type="scientific">Pseudoneurospora amorphoporcata</name>
    <dbReference type="NCBI Taxonomy" id="241081"/>
    <lineage>
        <taxon>Eukaryota</taxon>
        <taxon>Fungi</taxon>
        <taxon>Dikarya</taxon>
        <taxon>Ascomycota</taxon>
        <taxon>Pezizomycotina</taxon>
        <taxon>Sordariomycetes</taxon>
        <taxon>Sordariomycetidae</taxon>
        <taxon>Sordariales</taxon>
        <taxon>Sordariaceae</taxon>
        <taxon>Pseudoneurospora</taxon>
    </lineage>
</organism>
<dbReference type="AlphaFoldDB" id="A0AAN6SB47"/>
<keyword evidence="2" id="KW-1185">Reference proteome</keyword>